<feature type="non-terminal residue" evidence="2">
    <location>
        <position position="51"/>
    </location>
</feature>
<evidence type="ECO:0000313" key="2">
    <source>
        <dbReference type="EMBL" id="EFB19007.1"/>
    </source>
</evidence>
<evidence type="ECO:0000256" key="1">
    <source>
        <dbReference type="SAM" id="MobiDB-lite"/>
    </source>
</evidence>
<feature type="region of interest" description="Disordered" evidence="1">
    <location>
        <begin position="1"/>
        <end position="51"/>
    </location>
</feature>
<feature type="non-terminal residue" evidence="2">
    <location>
        <position position="1"/>
    </location>
</feature>
<name>D2HIE9_AILME</name>
<reference evidence="2" key="1">
    <citation type="journal article" date="2010" name="Nature">
        <title>The sequence and de novo assembly of the giant panda genome.</title>
        <authorList>
            <person name="Li R."/>
            <person name="Fan W."/>
            <person name="Tian G."/>
            <person name="Zhu H."/>
            <person name="He L."/>
            <person name="Cai J."/>
            <person name="Huang Q."/>
            <person name="Cai Q."/>
            <person name="Li B."/>
            <person name="Bai Y."/>
            <person name="Zhang Z."/>
            <person name="Zhang Y."/>
            <person name="Wang W."/>
            <person name="Li J."/>
            <person name="Wei F."/>
            <person name="Li H."/>
            <person name="Jian M."/>
            <person name="Li J."/>
            <person name="Zhang Z."/>
            <person name="Nielsen R."/>
            <person name="Li D."/>
            <person name="Gu W."/>
            <person name="Yang Z."/>
            <person name="Xuan Z."/>
            <person name="Ryder O.A."/>
            <person name="Leung F.C."/>
            <person name="Zhou Y."/>
            <person name="Cao J."/>
            <person name="Sun X."/>
            <person name="Fu Y."/>
            <person name="Fang X."/>
            <person name="Guo X."/>
            <person name="Wang B."/>
            <person name="Hou R."/>
            <person name="Shen F."/>
            <person name="Mu B."/>
            <person name="Ni P."/>
            <person name="Lin R."/>
            <person name="Qian W."/>
            <person name="Wang G."/>
            <person name="Yu C."/>
            <person name="Nie W."/>
            <person name="Wang J."/>
            <person name="Wu Z."/>
            <person name="Liang H."/>
            <person name="Min J."/>
            <person name="Wu Q."/>
            <person name="Cheng S."/>
            <person name="Ruan J."/>
            <person name="Wang M."/>
            <person name="Shi Z."/>
            <person name="Wen M."/>
            <person name="Liu B."/>
            <person name="Ren X."/>
            <person name="Zheng H."/>
            <person name="Dong D."/>
            <person name="Cook K."/>
            <person name="Shan G."/>
            <person name="Zhang H."/>
            <person name="Kosiol C."/>
            <person name="Xie X."/>
            <person name="Lu Z."/>
            <person name="Zheng H."/>
            <person name="Li Y."/>
            <person name="Steiner C.C."/>
            <person name="Lam T.T."/>
            <person name="Lin S."/>
            <person name="Zhang Q."/>
            <person name="Li G."/>
            <person name="Tian J."/>
            <person name="Gong T."/>
            <person name="Liu H."/>
            <person name="Zhang D."/>
            <person name="Fang L."/>
            <person name="Ye C."/>
            <person name="Zhang J."/>
            <person name="Hu W."/>
            <person name="Xu A."/>
            <person name="Ren Y."/>
            <person name="Zhang G."/>
            <person name="Bruford M.W."/>
            <person name="Li Q."/>
            <person name="Ma L."/>
            <person name="Guo Y."/>
            <person name="An N."/>
            <person name="Hu Y."/>
            <person name="Zheng Y."/>
            <person name="Shi Y."/>
            <person name="Li Z."/>
            <person name="Liu Q."/>
            <person name="Chen Y."/>
            <person name="Zhao J."/>
            <person name="Qu N."/>
            <person name="Zhao S."/>
            <person name="Tian F."/>
            <person name="Wang X."/>
            <person name="Wang H."/>
            <person name="Xu L."/>
            <person name="Liu X."/>
            <person name="Vinar T."/>
            <person name="Wang Y."/>
            <person name="Lam T.W."/>
            <person name="Yiu S.M."/>
            <person name="Liu S."/>
            <person name="Zhang H."/>
            <person name="Li D."/>
            <person name="Huang Y."/>
            <person name="Wang X."/>
            <person name="Yang G."/>
            <person name="Jiang Z."/>
            <person name="Wang J."/>
            <person name="Qin N."/>
            <person name="Li L."/>
            <person name="Li J."/>
            <person name="Bolund L."/>
            <person name="Kristiansen K."/>
            <person name="Wong G.K."/>
            <person name="Olson M."/>
            <person name="Zhang X."/>
            <person name="Li S."/>
            <person name="Yang H."/>
            <person name="Wang J."/>
            <person name="Wang J."/>
        </authorList>
    </citation>
    <scope>NUCLEOTIDE SEQUENCE [LARGE SCALE GENOMIC DNA]</scope>
</reference>
<proteinExistence type="predicted"/>
<gene>
    <name evidence="2" type="ORF">PANDA_010974</name>
</gene>
<protein>
    <submittedName>
        <fullName evidence="2">Uncharacterized protein</fullName>
    </submittedName>
</protein>
<dbReference type="HOGENOM" id="CLU_2518212_0_0_1"/>
<sequence>TGQMTTQDKPHGSLIGRNRRNRTCVEPDRVLDVGQEPRGLSRSDTAFRPRH</sequence>
<dbReference type="AlphaFoldDB" id="D2HIE9"/>
<accession>D2HIE9</accession>
<organism evidence="2">
    <name type="scientific">Ailuropoda melanoleuca</name>
    <name type="common">Giant panda</name>
    <dbReference type="NCBI Taxonomy" id="9646"/>
    <lineage>
        <taxon>Eukaryota</taxon>
        <taxon>Metazoa</taxon>
        <taxon>Chordata</taxon>
        <taxon>Craniata</taxon>
        <taxon>Vertebrata</taxon>
        <taxon>Euteleostomi</taxon>
        <taxon>Mammalia</taxon>
        <taxon>Eutheria</taxon>
        <taxon>Laurasiatheria</taxon>
        <taxon>Carnivora</taxon>
        <taxon>Caniformia</taxon>
        <taxon>Ursidae</taxon>
        <taxon>Ailuropoda</taxon>
    </lineage>
</organism>
<feature type="compositionally biased region" description="Basic and acidic residues" evidence="1">
    <location>
        <begin position="39"/>
        <end position="51"/>
    </location>
</feature>
<dbReference type="InParanoid" id="D2HIE9"/>
<dbReference type="EMBL" id="GL192881">
    <property type="protein sequence ID" value="EFB19007.1"/>
    <property type="molecule type" value="Genomic_DNA"/>
</dbReference>